<accession>A0AAW6RNJ7</accession>
<comment type="caution">
    <text evidence="2">The sequence shown here is derived from an EMBL/GenBank/DDBJ whole genome shotgun (WGS) entry which is preliminary data.</text>
</comment>
<protein>
    <submittedName>
        <fullName evidence="2">Nuclease-related domain-containing protein</fullName>
    </submittedName>
</protein>
<dbReference type="Proteomes" id="UP001237156">
    <property type="component" value="Unassembled WGS sequence"/>
</dbReference>
<gene>
    <name evidence="2" type="ORF">QB898_10865</name>
</gene>
<keyword evidence="3" id="KW-1185">Reference proteome</keyword>
<organism evidence="2 3">
    <name type="scientific">Ottowia cancrivicina</name>
    <dbReference type="NCBI Taxonomy" id="3040346"/>
    <lineage>
        <taxon>Bacteria</taxon>
        <taxon>Pseudomonadati</taxon>
        <taxon>Pseudomonadota</taxon>
        <taxon>Betaproteobacteria</taxon>
        <taxon>Burkholderiales</taxon>
        <taxon>Comamonadaceae</taxon>
        <taxon>Ottowia</taxon>
    </lineage>
</organism>
<feature type="domain" description="NERD" evidence="1">
    <location>
        <begin position="65"/>
        <end position="183"/>
    </location>
</feature>
<evidence type="ECO:0000313" key="2">
    <source>
        <dbReference type="EMBL" id="MDG9700201.1"/>
    </source>
</evidence>
<dbReference type="EMBL" id="JARVII010000026">
    <property type="protein sequence ID" value="MDG9700201.1"/>
    <property type="molecule type" value="Genomic_DNA"/>
</dbReference>
<dbReference type="RefSeq" id="WP_279524967.1">
    <property type="nucleotide sequence ID" value="NZ_JARVII010000026.1"/>
</dbReference>
<name>A0AAW6RNJ7_9BURK</name>
<evidence type="ECO:0000259" key="1">
    <source>
        <dbReference type="PROSITE" id="PS50965"/>
    </source>
</evidence>
<evidence type="ECO:0000313" key="3">
    <source>
        <dbReference type="Proteomes" id="UP001237156"/>
    </source>
</evidence>
<proteinExistence type="predicted"/>
<dbReference type="Pfam" id="PF08378">
    <property type="entry name" value="NERD"/>
    <property type="match status" value="1"/>
</dbReference>
<reference evidence="2 3" key="1">
    <citation type="submission" date="2023-04" db="EMBL/GenBank/DDBJ databases">
        <title>Ottowia paracancer sp. nov., isolated from human stomach.</title>
        <authorList>
            <person name="Song Y."/>
        </authorList>
    </citation>
    <scope>NUCLEOTIDE SEQUENCE [LARGE SCALE GENOMIC DNA]</scope>
    <source>
        <strain evidence="2 3">10c7w1</strain>
    </source>
</reference>
<sequence length="274" mass="31712">MKACRPTPGRRKCGWNEYCKAKILIIKKADDKTSKLELLEELKKSSSSNAHPKDCLAEELHNICHDIRGEKTRTFILTPVIPTIRIHAVLNDFRISIDGETTQIDHVLIGRFFVFLVETRNFNGNVTINEHGEFSVKYPNGKQIGTPSPLEQSCGHERIFLKLLKRLDIRTFSGTPLKVEHIVLFWHKSIIKRPDAKKLDTSNIIKADALRTWHNRFMERQFSIFKTLVWGINAFRSGETIREWTEKSKRQHRPAYLLELPDFMKPQMLAAAPI</sequence>
<dbReference type="AlphaFoldDB" id="A0AAW6RNJ7"/>
<dbReference type="InterPro" id="IPR011528">
    <property type="entry name" value="NERD"/>
</dbReference>
<dbReference type="PROSITE" id="PS50965">
    <property type="entry name" value="NERD"/>
    <property type="match status" value="1"/>
</dbReference>